<feature type="compositionally biased region" description="Polar residues" evidence="10">
    <location>
        <begin position="139"/>
        <end position="149"/>
    </location>
</feature>
<evidence type="ECO:0000256" key="7">
    <source>
        <dbReference type="ARBA" id="ARBA00023163"/>
    </source>
</evidence>
<evidence type="ECO:0000256" key="1">
    <source>
        <dbReference type="ARBA" id="ARBA00004123"/>
    </source>
</evidence>
<comment type="function">
    <text evidence="9">Component of the NuA4 histone acetyltransferase complex which is involved in transcriptional activation of selected genes principally by acetylation of nucleosomal histone H4 and H2A. The NuA4 complex is also involved in DNA repair.</text>
</comment>
<keyword evidence="6" id="KW-0175">Coiled coil</keyword>
<evidence type="ECO:0000256" key="5">
    <source>
        <dbReference type="ARBA" id="ARBA00023015"/>
    </source>
</evidence>
<reference evidence="11" key="1">
    <citation type="submission" date="2021-03" db="EMBL/GenBank/DDBJ databases">
        <authorList>
            <person name="Tagirdzhanova G."/>
        </authorList>
    </citation>
    <scope>NUCLEOTIDE SEQUENCE</scope>
</reference>
<evidence type="ECO:0000313" key="11">
    <source>
        <dbReference type="EMBL" id="CAF9939829.1"/>
    </source>
</evidence>
<dbReference type="PANTHER" id="PTHR13476">
    <property type="entry name" value="CHROMATIN MODIFICATION-RELATED PROTEIN MEAF6"/>
    <property type="match status" value="1"/>
</dbReference>
<accession>A0A8H3PGJ0</accession>
<dbReference type="GO" id="GO:0006281">
    <property type="term" value="P:DNA repair"/>
    <property type="evidence" value="ECO:0007669"/>
    <property type="project" value="UniProtKB-UniRule"/>
</dbReference>
<dbReference type="GO" id="GO:0005634">
    <property type="term" value="C:nucleus"/>
    <property type="evidence" value="ECO:0007669"/>
    <property type="project" value="UniProtKB-SubCell"/>
</dbReference>
<protein>
    <recommendedName>
        <fullName evidence="3 9">Chromatin modification-related protein EAF6</fullName>
    </recommendedName>
</protein>
<name>A0A8H3PGJ0_9LECA</name>
<dbReference type="EMBL" id="CAJPDS010000138">
    <property type="protein sequence ID" value="CAF9939829.1"/>
    <property type="molecule type" value="Genomic_DNA"/>
</dbReference>
<feature type="compositionally biased region" description="Low complexity" evidence="10">
    <location>
        <begin position="72"/>
        <end position="81"/>
    </location>
</feature>
<evidence type="ECO:0000256" key="8">
    <source>
        <dbReference type="ARBA" id="ARBA00023242"/>
    </source>
</evidence>
<feature type="region of interest" description="Disordered" evidence="10">
    <location>
        <begin position="125"/>
        <end position="202"/>
    </location>
</feature>
<keyword evidence="12" id="KW-1185">Reference proteome</keyword>
<dbReference type="InterPro" id="IPR015418">
    <property type="entry name" value="Eaf6"/>
</dbReference>
<keyword evidence="9" id="KW-0234">DNA repair</keyword>
<keyword evidence="9" id="KW-0227">DNA damage</keyword>
<keyword evidence="8 9" id="KW-0539">Nucleus</keyword>
<dbReference type="GO" id="GO:0006325">
    <property type="term" value="P:chromatin organization"/>
    <property type="evidence" value="ECO:0007669"/>
    <property type="project" value="UniProtKB-KW"/>
</dbReference>
<keyword evidence="5 9" id="KW-0805">Transcription regulation</keyword>
<comment type="subcellular location">
    <subcellularLocation>
        <location evidence="1 9">Nucleus</location>
    </subcellularLocation>
</comment>
<feature type="region of interest" description="Disordered" evidence="10">
    <location>
        <begin position="72"/>
        <end position="108"/>
    </location>
</feature>
<evidence type="ECO:0000313" key="12">
    <source>
        <dbReference type="Proteomes" id="UP000664521"/>
    </source>
</evidence>
<dbReference type="AlphaFoldDB" id="A0A8H3PGJ0"/>
<proteinExistence type="inferred from homology"/>
<comment type="subunit">
    <text evidence="9">Component of the NuA4 histone acetyltransferase complex.</text>
</comment>
<comment type="caution">
    <text evidence="11">The sequence shown here is derived from an EMBL/GenBank/DDBJ whole genome shotgun (WGS) entry which is preliminary data.</text>
</comment>
<feature type="compositionally biased region" description="Gly residues" evidence="10">
    <location>
        <begin position="89"/>
        <end position="106"/>
    </location>
</feature>
<comment type="similarity">
    <text evidence="2 9">Belongs to the EAF6 family.</text>
</comment>
<dbReference type="OrthoDB" id="440324at2759"/>
<evidence type="ECO:0000256" key="9">
    <source>
        <dbReference type="RuleBase" id="RU368022"/>
    </source>
</evidence>
<organism evidence="11 12">
    <name type="scientific">Heterodermia speciosa</name>
    <dbReference type="NCBI Taxonomy" id="116794"/>
    <lineage>
        <taxon>Eukaryota</taxon>
        <taxon>Fungi</taxon>
        <taxon>Dikarya</taxon>
        <taxon>Ascomycota</taxon>
        <taxon>Pezizomycotina</taxon>
        <taxon>Lecanoromycetes</taxon>
        <taxon>OSLEUM clade</taxon>
        <taxon>Lecanoromycetidae</taxon>
        <taxon>Caliciales</taxon>
        <taxon>Physciaceae</taxon>
        <taxon>Heterodermia</taxon>
    </lineage>
</organism>
<evidence type="ECO:0000256" key="3">
    <source>
        <dbReference type="ARBA" id="ARBA00018504"/>
    </source>
</evidence>
<dbReference type="Proteomes" id="UP000664521">
    <property type="component" value="Unassembled WGS sequence"/>
</dbReference>
<evidence type="ECO:0000256" key="4">
    <source>
        <dbReference type="ARBA" id="ARBA00022853"/>
    </source>
</evidence>
<evidence type="ECO:0000256" key="2">
    <source>
        <dbReference type="ARBA" id="ARBA00010916"/>
    </source>
</evidence>
<dbReference type="GO" id="GO:0035267">
    <property type="term" value="C:NuA4 histone acetyltransferase complex"/>
    <property type="evidence" value="ECO:0007669"/>
    <property type="project" value="UniProtKB-UniRule"/>
</dbReference>
<evidence type="ECO:0000256" key="6">
    <source>
        <dbReference type="ARBA" id="ARBA00023054"/>
    </source>
</evidence>
<gene>
    <name evidence="11" type="ORF">HETSPECPRED_001909</name>
</gene>
<keyword evidence="7 9" id="KW-0804">Transcription</keyword>
<dbReference type="Pfam" id="PF09340">
    <property type="entry name" value="NuA4"/>
    <property type="match status" value="1"/>
</dbReference>
<sequence length="202" mass="20860">MSENIPPADSTRGVPYYEKLKRDLRDTLQKKTHLDKTLAALEDQIYRHETSYLEDTSAGNIIRGFDNYIKSSSTVSSLPSSANNASTGAAGGGAGGGGGGGGGGGTASRRKVNVIEQDRVFSRSSTAYAREVSPGCSPQVESQGVTPTSGFEVGTPTTGGGGVGRKGGDNKKKKGGVEDEDGEAKAPKRLKITYSRAGKAGD</sequence>
<keyword evidence="4 9" id="KW-0156">Chromatin regulator</keyword>
<evidence type="ECO:0000256" key="10">
    <source>
        <dbReference type="SAM" id="MobiDB-lite"/>
    </source>
</evidence>